<dbReference type="EMBL" id="BAHB01000082">
    <property type="protein sequence ID" value="GAB86836.1"/>
    <property type="molecule type" value="Genomic_DNA"/>
</dbReference>
<gene>
    <name evidence="1" type="ORF">GORBP_082_00050</name>
</gene>
<dbReference type="Proteomes" id="UP000010744">
    <property type="component" value="Unassembled WGS sequence"/>
</dbReference>
<evidence type="ECO:0000313" key="2">
    <source>
        <dbReference type="Proteomes" id="UP000010744"/>
    </source>
</evidence>
<sequence length="164" mass="18228">MTVDWLREFARSRRRVPGREDARSAERARCNLVIARASRVDLTGPPPRINTTNQIDFMLEPLLDDHQRSWALAHTLNTVWRPVLTSVGVGVRADEFFEASAVDPEVFLAIVTGARKGRATWRRADLDRMASATGIPAATIAALNRHMSGRWAGVVNEGELDKLA</sequence>
<keyword evidence="2" id="KW-1185">Reference proteome</keyword>
<name>A0ABQ0HX55_GORRU</name>
<reference evidence="1 2" key="1">
    <citation type="submission" date="2012-08" db="EMBL/GenBank/DDBJ databases">
        <title>Whole genome shotgun sequence of Gordonia rubripertincta NBRC 101908.</title>
        <authorList>
            <person name="Takarada H."/>
            <person name="Hosoyama A."/>
            <person name="Tsuchikane K."/>
            <person name="Katsumata H."/>
            <person name="Baba S."/>
            <person name="Ohji S."/>
            <person name="Yamazaki S."/>
            <person name="Fujita N."/>
        </authorList>
    </citation>
    <scope>NUCLEOTIDE SEQUENCE [LARGE SCALE GENOMIC DNA]</scope>
    <source>
        <strain evidence="1 2">NBRC 101908</strain>
    </source>
</reference>
<evidence type="ECO:0000313" key="1">
    <source>
        <dbReference type="EMBL" id="GAB86836.1"/>
    </source>
</evidence>
<protein>
    <submittedName>
        <fullName evidence="1">Uncharacterized protein</fullName>
    </submittedName>
</protein>
<comment type="caution">
    <text evidence="1">The sequence shown here is derived from an EMBL/GenBank/DDBJ whole genome shotgun (WGS) entry which is preliminary data.</text>
</comment>
<accession>A0ABQ0HX55</accession>
<proteinExistence type="predicted"/>
<organism evidence="1 2">
    <name type="scientific">Gordonia rubripertincta NBRC 101908</name>
    <dbReference type="NCBI Taxonomy" id="1077975"/>
    <lineage>
        <taxon>Bacteria</taxon>
        <taxon>Bacillati</taxon>
        <taxon>Actinomycetota</taxon>
        <taxon>Actinomycetes</taxon>
        <taxon>Mycobacteriales</taxon>
        <taxon>Gordoniaceae</taxon>
        <taxon>Gordonia</taxon>
    </lineage>
</organism>